<sequence length="291" mass="33720">VLIFAASLAGYMYFYKMKDGLDSTTQSALKFIFGPSELVQSEDGEPETAVRSRFSLSPDMQQYIDRMKSSVKHRLCKHQFGCIHYILNGFLRNFWMGYGIQTALTFIGTIPAMFKNPRYIYRYFYKSLISSDSLGLGVFLGLLSSLFRAVCCVLRWFRNKDDKIHGLIAGFISGLSMVYYKSSSIALYVAFKLLELVYFKGVDAGTVPYFKHGDSILYTISTAINLHLAVFEPHNLRPSYWNFLVKLTNFRFKEMNRRIIDQFVYQSSKLYPNYWPKYDPRYLTTIPLNPV</sequence>
<keyword evidence="2" id="KW-1185">Reference proteome</keyword>
<name>A0ABM0MTW0_SACKO</name>
<organism evidence="2 3">
    <name type="scientific">Saccoglossus kowalevskii</name>
    <name type="common">Acorn worm</name>
    <dbReference type="NCBI Taxonomy" id="10224"/>
    <lineage>
        <taxon>Eukaryota</taxon>
        <taxon>Metazoa</taxon>
        <taxon>Hemichordata</taxon>
        <taxon>Enteropneusta</taxon>
        <taxon>Harrimaniidae</taxon>
        <taxon>Saccoglossus</taxon>
    </lineage>
</organism>
<accession>A0ABM0MTW0</accession>
<protein>
    <submittedName>
        <fullName evidence="3">Transmembrane protein 135-like</fullName>
    </submittedName>
</protein>
<gene>
    <name evidence="3" type="primary">LOC102800646</name>
</gene>
<reference evidence="3" key="1">
    <citation type="submission" date="2025-08" db="UniProtKB">
        <authorList>
            <consortium name="RefSeq"/>
        </authorList>
    </citation>
    <scope>IDENTIFICATION</scope>
    <source>
        <tissue evidence="3">Testes</tissue>
    </source>
</reference>
<keyword evidence="1" id="KW-0472">Membrane</keyword>
<proteinExistence type="predicted"/>
<dbReference type="PANTHER" id="PTHR12459">
    <property type="entry name" value="TRANSMEMBRANE PROTEIN 135-RELATED"/>
    <property type="match status" value="1"/>
</dbReference>
<dbReference type="InterPro" id="IPR026749">
    <property type="entry name" value="Tmem135"/>
</dbReference>
<dbReference type="RefSeq" id="XP_006823451.1">
    <property type="nucleotide sequence ID" value="XM_006823388.1"/>
</dbReference>
<feature type="transmembrane region" description="Helical" evidence="1">
    <location>
        <begin position="164"/>
        <end position="180"/>
    </location>
</feature>
<evidence type="ECO:0000313" key="2">
    <source>
        <dbReference type="Proteomes" id="UP000694865"/>
    </source>
</evidence>
<evidence type="ECO:0000256" key="1">
    <source>
        <dbReference type="SAM" id="Phobius"/>
    </source>
</evidence>
<feature type="non-terminal residue" evidence="3">
    <location>
        <position position="1"/>
    </location>
</feature>
<dbReference type="PANTHER" id="PTHR12459:SF15">
    <property type="entry name" value="TRANSMEMBRANE PROTEIN 135"/>
    <property type="match status" value="1"/>
</dbReference>
<dbReference type="GeneID" id="102800646"/>
<keyword evidence="1" id="KW-1133">Transmembrane helix</keyword>
<feature type="transmembrane region" description="Helical" evidence="1">
    <location>
        <begin position="134"/>
        <end position="157"/>
    </location>
</feature>
<feature type="transmembrane region" description="Helical" evidence="1">
    <location>
        <begin position="94"/>
        <end position="114"/>
    </location>
</feature>
<keyword evidence="1" id="KW-0812">Transmembrane</keyword>
<dbReference type="Proteomes" id="UP000694865">
    <property type="component" value="Unplaced"/>
</dbReference>
<evidence type="ECO:0000313" key="3">
    <source>
        <dbReference type="RefSeq" id="XP_006823451.1"/>
    </source>
</evidence>